<feature type="binding site" evidence="3">
    <location>
        <position position="166"/>
    </location>
    <ligand>
        <name>a divalent metal cation</name>
        <dbReference type="ChEBI" id="CHEBI:60240"/>
    </ligand>
</feature>
<proteinExistence type="inferred from homology"/>
<dbReference type="Pfam" id="PF05163">
    <property type="entry name" value="DinB"/>
    <property type="match status" value="1"/>
</dbReference>
<keyword evidence="4" id="KW-0732">Signal</keyword>
<evidence type="ECO:0000313" key="5">
    <source>
        <dbReference type="EMBL" id="GGA91813.1"/>
    </source>
</evidence>
<evidence type="ECO:0000313" key="6">
    <source>
        <dbReference type="Proteomes" id="UP000607559"/>
    </source>
</evidence>
<accession>A0A8J2UBJ9</accession>
<dbReference type="EMBL" id="BMJC01000001">
    <property type="protein sequence ID" value="GGA91813.1"/>
    <property type="molecule type" value="Genomic_DNA"/>
</dbReference>
<feature type="signal peptide" evidence="4">
    <location>
        <begin position="1"/>
        <end position="23"/>
    </location>
</feature>
<evidence type="ECO:0000256" key="3">
    <source>
        <dbReference type="PIRSR" id="PIRSR607837-1"/>
    </source>
</evidence>
<feature type="chain" id="PRO_5035199958" description="Damage-inducible protein DinB" evidence="4">
    <location>
        <begin position="24"/>
        <end position="187"/>
    </location>
</feature>
<dbReference type="AlphaFoldDB" id="A0A8J2UBJ9"/>
<dbReference type="Gene3D" id="1.20.120.450">
    <property type="entry name" value="dinb family like domain"/>
    <property type="match status" value="1"/>
</dbReference>
<dbReference type="InterPro" id="IPR007837">
    <property type="entry name" value="DinB"/>
</dbReference>
<comment type="similarity">
    <text evidence="1">Belongs to the DinB family.</text>
</comment>
<feature type="binding site" evidence="3">
    <location>
        <position position="162"/>
    </location>
    <ligand>
        <name>a divalent metal cation</name>
        <dbReference type="ChEBI" id="CHEBI:60240"/>
    </ligand>
</feature>
<comment type="caution">
    <text evidence="5">The sequence shown here is derived from an EMBL/GenBank/DDBJ whole genome shotgun (WGS) entry which is preliminary data.</text>
</comment>
<feature type="binding site" evidence="3">
    <location>
        <position position="79"/>
    </location>
    <ligand>
        <name>a divalent metal cation</name>
        <dbReference type="ChEBI" id="CHEBI:60240"/>
    </ligand>
</feature>
<protein>
    <recommendedName>
        <fullName evidence="7">Damage-inducible protein DinB</fullName>
    </recommendedName>
</protein>
<dbReference type="Proteomes" id="UP000607559">
    <property type="component" value="Unassembled WGS sequence"/>
</dbReference>
<name>A0A8J2UBJ9_9BACT</name>
<evidence type="ECO:0000256" key="1">
    <source>
        <dbReference type="ARBA" id="ARBA00008635"/>
    </source>
</evidence>
<evidence type="ECO:0000256" key="4">
    <source>
        <dbReference type="SAM" id="SignalP"/>
    </source>
</evidence>
<organism evidence="5 6">
    <name type="scientific">Puia dinghuensis</name>
    <dbReference type="NCBI Taxonomy" id="1792502"/>
    <lineage>
        <taxon>Bacteria</taxon>
        <taxon>Pseudomonadati</taxon>
        <taxon>Bacteroidota</taxon>
        <taxon>Chitinophagia</taxon>
        <taxon>Chitinophagales</taxon>
        <taxon>Chitinophagaceae</taxon>
        <taxon>Puia</taxon>
    </lineage>
</organism>
<sequence>MHHFLVRPACLILLSIFSTGLFTKLSAQSITGEEIKAQFVKDWERAKSYTLDYLNTMPADKYSFKAVDSIRSFAQQMLHLASGNMFLISAATGEKITNFPGRGLETSPTAQTKDSVVYYVTRSYDFALESIQKLDPGKLGELTGQGERKTTRFAWLLKAFEHQTHHRGQTTIYIRLLGIRPPNERLF</sequence>
<reference evidence="5" key="2">
    <citation type="submission" date="2020-09" db="EMBL/GenBank/DDBJ databases">
        <authorList>
            <person name="Sun Q."/>
            <person name="Zhou Y."/>
        </authorList>
    </citation>
    <scope>NUCLEOTIDE SEQUENCE</scope>
    <source>
        <strain evidence="5">CGMCC 1.15448</strain>
    </source>
</reference>
<evidence type="ECO:0008006" key="7">
    <source>
        <dbReference type="Google" id="ProtNLM"/>
    </source>
</evidence>
<keyword evidence="6" id="KW-1185">Reference proteome</keyword>
<dbReference type="SUPFAM" id="SSF109854">
    <property type="entry name" value="DinB/YfiT-like putative metalloenzymes"/>
    <property type="match status" value="1"/>
</dbReference>
<dbReference type="RefSeq" id="WP_188929896.1">
    <property type="nucleotide sequence ID" value="NZ_BMJC01000001.1"/>
</dbReference>
<dbReference type="GO" id="GO:0046872">
    <property type="term" value="F:metal ion binding"/>
    <property type="evidence" value="ECO:0007669"/>
    <property type="project" value="UniProtKB-KW"/>
</dbReference>
<gene>
    <name evidence="5" type="ORF">GCM10011511_13960</name>
</gene>
<dbReference type="InterPro" id="IPR034660">
    <property type="entry name" value="DinB/YfiT-like"/>
</dbReference>
<keyword evidence="2 3" id="KW-0479">Metal-binding</keyword>
<reference evidence="5" key="1">
    <citation type="journal article" date="2014" name="Int. J. Syst. Evol. Microbiol.">
        <title>Complete genome sequence of Corynebacterium casei LMG S-19264T (=DSM 44701T), isolated from a smear-ripened cheese.</title>
        <authorList>
            <consortium name="US DOE Joint Genome Institute (JGI-PGF)"/>
            <person name="Walter F."/>
            <person name="Albersmeier A."/>
            <person name="Kalinowski J."/>
            <person name="Ruckert C."/>
        </authorList>
    </citation>
    <scope>NUCLEOTIDE SEQUENCE</scope>
    <source>
        <strain evidence="5">CGMCC 1.15448</strain>
    </source>
</reference>
<evidence type="ECO:0000256" key="2">
    <source>
        <dbReference type="ARBA" id="ARBA00022723"/>
    </source>
</evidence>